<dbReference type="Gene3D" id="3.40.630.30">
    <property type="match status" value="1"/>
</dbReference>
<dbReference type="InterPro" id="IPR016181">
    <property type="entry name" value="Acyl_CoA_acyltransferase"/>
</dbReference>
<gene>
    <name evidence="1" type="ORF">MICH65_0175</name>
</gene>
<dbReference type="Proteomes" id="UP000463983">
    <property type="component" value="Chromosome"/>
</dbReference>
<keyword evidence="2" id="KW-1185">Reference proteome</keyword>
<sequence>MERLRGFYTQTVPFEAKHSESTLRLYQDVFGYKDYSPYIQQLMAGDMSGWDWRYRDGSSVRLVALQEDGEVAGHLGATIKDVQVGDHTIRGAEIIEGVVKPSLRGGITLYKLIQEVRHQLIDVNGIDFAILFPNSFSAGTVLKRATAQREAFLWERPLVSVKGTFVELSGEEFLSLAPALYYRRLFANPGTVRSVDYLRWRYLENPSGNYRFIGSSSGEAVAVIKSYGETKGHIVDVVAMGKESFLEVVDGSQQALAQMGMKLVSSYPLVAPESQWLQELGFRKNSWGRRLAMFTAGGFFPAQELVDNWYLTMGEHSIF</sequence>
<accession>A0A857N550</accession>
<evidence type="ECO:0000313" key="2">
    <source>
        <dbReference type="Proteomes" id="UP000463983"/>
    </source>
</evidence>
<organism evidence="1 2">
    <name type="scientific">Candidatus Chazhemtobacterium aquaticus</name>
    <dbReference type="NCBI Taxonomy" id="2715735"/>
    <lineage>
        <taxon>Bacteria</taxon>
        <taxon>Candidatus Chazhemtobacteraceae</taxon>
        <taxon>Candidatus Chazhemtobacterium</taxon>
    </lineage>
</organism>
<dbReference type="AlphaFoldDB" id="A0A857N550"/>
<dbReference type="SUPFAM" id="SSF55729">
    <property type="entry name" value="Acyl-CoA N-acyltransferases (Nat)"/>
    <property type="match status" value="1"/>
</dbReference>
<protein>
    <recommendedName>
        <fullName evidence="3">GNAT family N-acetyltransferase</fullName>
    </recommendedName>
</protein>
<dbReference type="KEGG" id="caqa:MICH65_0175"/>
<proteinExistence type="predicted"/>
<dbReference type="EMBL" id="CP047901">
    <property type="protein sequence ID" value="QHO63156.1"/>
    <property type="molecule type" value="Genomic_DNA"/>
</dbReference>
<name>A0A857N550_9BACT</name>
<reference evidence="2" key="1">
    <citation type="journal article" date="2020" name="Microorganisms">
        <title>Complete Genome of a Member of a New Bacterial Lineage in the Microgenomates Group Reveals an Unusual Nucleotide Composition Disparity Between Two Strands of DNA and Limited Metabolic Potential.</title>
        <authorList>
            <person name="Kadnikov V.V."/>
            <person name="Mardanov A.V."/>
            <person name="Beletsky A.V."/>
            <person name="Karnachuk O.V."/>
            <person name="Ravin N.V."/>
        </authorList>
    </citation>
    <scope>NUCLEOTIDE SEQUENCE [LARGE SCALE GENOMIC DNA]</scope>
</reference>
<evidence type="ECO:0000313" key="1">
    <source>
        <dbReference type="EMBL" id="QHO63156.1"/>
    </source>
</evidence>
<dbReference type="RefSeq" id="WP_161931552.1">
    <property type="nucleotide sequence ID" value="NZ_CP047901.1"/>
</dbReference>
<evidence type="ECO:0008006" key="3">
    <source>
        <dbReference type="Google" id="ProtNLM"/>
    </source>
</evidence>